<sequence>MEIRTTTQLANFLQFCIDKKSHTKGKLLHAHILRTGLFADTFLSNRLIELYHKCGNLIAAHRVFDKMPHRNLFSWHAMLSAFCKTGDIDEAHKLFVKMPERNSVSWNTLISALVHNGSDQKALNLYHDMNQSGFLPTNFTLASVLSACGALKDLNSGCTSHAFATKIGLDKNIYVGNALLAMYAKCGHTYNTLKAFEDLPEVNEVSFTTMMGALGETDHIEDAFHMFQKMHRIGIKIDAISMSSILGVCARSGIHGLGQQFHGLIIRLGLEKDLHLSNSLLDMYAKYGDMDSAEMVFNNLLKVSVVSWNVMIGGYGQTFKIKKSIECMERMQRFGLEPDEVTYINMLTACLKSGNVETAHEIFDKMTSPSLSSWNALLSGYSQIGKHKETVKLFRNMQFCNVKGDRTTFAVVFSSCASLGLLKGGKQVHASSVKFHVDDDIYVASGLIGMYSKCEKINLAKCIFDGMNGQDQDIVCWNSMMVGLSLNNLDNEALMLFKNLLETEMIPTQFSYATVLSSCTKLSSLSHGRQIHARVIKHEIVNDVVVGSALIDMYSKCGDVNDARLVFDKMPKKNTITWNEMIHGYAQNGQGEKGVSLFKEMINNSCDNLKPDAITFIAVLTACSHSGLIDYGIKIFNSMFQEHGIEPLSDHYTCVIDLLGRDGRFDEVEGILGNMPCVNDPILWEVLLSCCRVHGNVKLAKRAAEELFRINPCNSTPYVLLANMYSSLGRWDDVRKIRELMVENKAVKNPGYSWVENKDGVREFNVDDKFRMVDKFDERYCLSG</sequence>
<organism evidence="1 2">
    <name type="scientific">Cichorium intybus</name>
    <name type="common">Chicory</name>
    <dbReference type="NCBI Taxonomy" id="13427"/>
    <lineage>
        <taxon>Eukaryota</taxon>
        <taxon>Viridiplantae</taxon>
        <taxon>Streptophyta</taxon>
        <taxon>Embryophyta</taxon>
        <taxon>Tracheophyta</taxon>
        <taxon>Spermatophyta</taxon>
        <taxon>Magnoliopsida</taxon>
        <taxon>eudicotyledons</taxon>
        <taxon>Gunneridae</taxon>
        <taxon>Pentapetalae</taxon>
        <taxon>asterids</taxon>
        <taxon>campanulids</taxon>
        <taxon>Asterales</taxon>
        <taxon>Asteraceae</taxon>
        <taxon>Cichorioideae</taxon>
        <taxon>Cichorieae</taxon>
        <taxon>Cichoriinae</taxon>
        <taxon>Cichorium</taxon>
    </lineage>
</organism>
<comment type="caution">
    <text evidence="1">The sequence shown here is derived from an EMBL/GenBank/DDBJ whole genome shotgun (WGS) entry which is preliminary data.</text>
</comment>
<proteinExistence type="predicted"/>
<protein>
    <submittedName>
        <fullName evidence="1">Uncharacterized protein</fullName>
    </submittedName>
</protein>
<keyword evidence="2" id="KW-1185">Reference proteome</keyword>
<reference evidence="2" key="1">
    <citation type="journal article" date="2022" name="Mol. Ecol. Resour.">
        <title>The genomes of chicory, endive, great burdock and yacon provide insights into Asteraceae palaeo-polyploidization history and plant inulin production.</title>
        <authorList>
            <person name="Fan W."/>
            <person name="Wang S."/>
            <person name="Wang H."/>
            <person name="Wang A."/>
            <person name="Jiang F."/>
            <person name="Liu H."/>
            <person name="Zhao H."/>
            <person name="Xu D."/>
            <person name="Zhang Y."/>
        </authorList>
    </citation>
    <scope>NUCLEOTIDE SEQUENCE [LARGE SCALE GENOMIC DNA]</scope>
    <source>
        <strain evidence="2">cv. Punajuju</strain>
    </source>
</reference>
<evidence type="ECO:0000313" key="2">
    <source>
        <dbReference type="Proteomes" id="UP001055811"/>
    </source>
</evidence>
<evidence type="ECO:0000313" key="1">
    <source>
        <dbReference type="EMBL" id="KAI3709123.1"/>
    </source>
</evidence>
<accession>A0ACB9AH07</accession>
<dbReference type="Proteomes" id="UP001055811">
    <property type="component" value="Linkage Group LG07"/>
</dbReference>
<name>A0ACB9AH07_CICIN</name>
<reference evidence="1 2" key="2">
    <citation type="journal article" date="2022" name="Mol. Ecol. Resour.">
        <title>The genomes of chicory, endive, great burdock and yacon provide insights into Asteraceae paleo-polyploidization history and plant inulin production.</title>
        <authorList>
            <person name="Fan W."/>
            <person name="Wang S."/>
            <person name="Wang H."/>
            <person name="Wang A."/>
            <person name="Jiang F."/>
            <person name="Liu H."/>
            <person name="Zhao H."/>
            <person name="Xu D."/>
            <person name="Zhang Y."/>
        </authorList>
    </citation>
    <scope>NUCLEOTIDE SEQUENCE [LARGE SCALE GENOMIC DNA]</scope>
    <source>
        <strain evidence="2">cv. Punajuju</strain>
        <tissue evidence="1">Leaves</tissue>
    </source>
</reference>
<dbReference type="EMBL" id="CM042015">
    <property type="protein sequence ID" value="KAI3709123.1"/>
    <property type="molecule type" value="Genomic_DNA"/>
</dbReference>
<gene>
    <name evidence="1" type="ORF">L2E82_38882</name>
</gene>